<keyword evidence="5 6" id="KW-0472">Membrane</keyword>
<dbReference type="Proteomes" id="UP000664480">
    <property type="component" value="Unassembled WGS sequence"/>
</dbReference>
<evidence type="ECO:0000256" key="1">
    <source>
        <dbReference type="ARBA" id="ARBA00004651"/>
    </source>
</evidence>
<feature type="domain" description="Cardiolipin synthase N-terminal" evidence="7">
    <location>
        <begin position="27"/>
        <end position="65"/>
    </location>
</feature>
<proteinExistence type="predicted"/>
<keyword evidence="4 6" id="KW-1133">Transmembrane helix</keyword>
<keyword evidence="2" id="KW-1003">Cell membrane</keyword>
<dbReference type="Pfam" id="PF13396">
    <property type="entry name" value="PLDc_N"/>
    <property type="match status" value="1"/>
</dbReference>
<keyword evidence="3 6" id="KW-0812">Transmembrane</keyword>
<reference evidence="8 9" key="1">
    <citation type="submission" date="2021-03" db="EMBL/GenBank/DDBJ databases">
        <title>novel species isolated from a fishpond in China.</title>
        <authorList>
            <person name="Lu H."/>
            <person name="Cai Z."/>
        </authorList>
    </citation>
    <scope>NUCLEOTIDE SEQUENCE [LARGE SCALE GENOMIC DNA]</scope>
    <source>
        <strain evidence="8 9">YJ13C</strain>
    </source>
</reference>
<gene>
    <name evidence="8" type="ORF">J0A69_02950</name>
</gene>
<evidence type="ECO:0000256" key="2">
    <source>
        <dbReference type="ARBA" id="ARBA00022475"/>
    </source>
</evidence>
<evidence type="ECO:0000259" key="7">
    <source>
        <dbReference type="Pfam" id="PF13396"/>
    </source>
</evidence>
<evidence type="ECO:0000313" key="8">
    <source>
        <dbReference type="EMBL" id="MBN7814367.1"/>
    </source>
</evidence>
<comment type="caution">
    <text evidence="8">The sequence shown here is derived from an EMBL/GenBank/DDBJ whole genome shotgun (WGS) entry which is preliminary data.</text>
</comment>
<dbReference type="RefSeq" id="WP_206585017.1">
    <property type="nucleotide sequence ID" value="NZ_JAFKCU010000001.1"/>
</dbReference>
<evidence type="ECO:0000256" key="6">
    <source>
        <dbReference type="SAM" id="Phobius"/>
    </source>
</evidence>
<evidence type="ECO:0000256" key="4">
    <source>
        <dbReference type="ARBA" id="ARBA00022989"/>
    </source>
</evidence>
<name>A0ABS3CBI0_9BACT</name>
<sequence>MDLIAPSNELFAWQIGSFLVMAGYFGFTVYALVDMIRSDFREHHMKLIWAMLILMVPVIGTFLYLSMSRRTKQNFRRFNPDFSKLKD</sequence>
<dbReference type="InterPro" id="IPR027379">
    <property type="entry name" value="CLS_N"/>
</dbReference>
<feature type="transmembrane region" description="Helical" evidence="6">
    <location>
        <begin position="45"/>
        <end position="67"/>
    </location>
</feature>
<keyword evidence="9" id="KW-1185">Reference proteome</keyword>
<dbReference type="EMBL" id="JAFKCU010000001">
    <property type="protein sequence ID" value="MBN7814367.1"/>
    <property type="molecule type" value="Genomic_DNA"/>
</dbReference>
<organism evidence="8 9">
    <name type="scientific">Algoriphagus pacificus</name>
    <dbReference type="NCBI Taxonomy" id="2811234"/>
    <lineage>
        <taxon>Bacteria</taxon>
        <taxon>Pseudomonadati</taxon>
        <taxon>Bacteroidota</taxon>
        <taxon>Cytophagia</taxon>
        <taxon>Cytophagales</taxon>
        <taxon>Cyclobacteriaceae</taxon>
        <taxon>Algoriphagus</taxon>
    </lineage>
</organism>
<comment type="subcellular location">
    <subcellularLocation>
        <location evidence="1">Cell membrane</location>
        <topology evidence="1">Multi-pass membrane protein</topology>
    </subcellularLocation>
</comment>
<evidence type="ECO:0000313" key="9">
    <source>
        <dbReference type="Proteomes" id="UP000664480"/>
    </source>
</evidence>
<protein>
    <submittedName>
        <fullName evidence="8">PLDc_N domain-containing protein</fullName>
    </submittedName>
</protein>
<evidence type="ECO:0000256" key="5">
    <source>
        <dbReference type="ARBA" id="ARBA00023136"/>
    </source>
</evidence>
<accession>A0ABS3CBI0</accession>
<feature type="transmembrane region" description="Helical" evidence="6">
    <location>
        <begin position="12"/>
        <end position="33"/>
    </location>
</feature>
<evidence type="ECO:0000256" key="3">
    <source>
        <dbReference type="ARBA" id="ARBA00022692"/>
    </source>
</evidence>